<sequence>MSAGIDWKLLVGVRERQKTVAMGVVARDRAAAEQSRAELQQAQAWQQQQVQSKAAHWQATADALTDGQCSVAQLRHAGAWSAALDARIAEASRLAAQVGQAHALRESTLDASRRKLRAASAEVEKAQQMQQRSRGERQRLQEQRLDEATEETTSQAWAARRSA</sequence>
<proteinExistence type="predicted"/>
<accession>A0A3S0Z3L7</accession>
<feature type="region of interest" description="Disordered" evidence="1">
    <location>
        <begin position="119"/>
        <end position="163"/>
    </location>
</feature>
<dbReference type="Gene3D" id="1.10.287.1700">
    <property type="match status" value="1"/>
</dbReference>
<dbReference type="Proteomes" id="UP000281118">
    <property type="component" value="Unassembled WGS sequence"/>
</dbReference>
<dbReference type="GO" id="GO:0016301">
    <property type="term" value="F:kinase activity"/>
    <property type="evidence" value="ECO:0007669"/>
    <property type="project" value="UniProtKB-KW"/>
</dbReference>
<dbReference type="EMBL" id="RXFT01000004">
    <property type="protein sequence ID" value="RUR67917.1"/>
    <property type="molecule type" value="Genomic_DNA"/>
</dbReference>
<keyword evidence="2" id="KW-0418">Kinase</keyword>
<dbReference type="InterPro" id="IPR053716">
    <property type="entry name" value="Flag_assembly_chemotaxis_eff"/>
</dbReference>
<feature type="compositionally biased region" description="Basic and acidic residues" evidence="1">
    <location>
        <begin position="133"/>
        <end position="147"/>
    </location>
</feature>
<name>A0A3S0Z3L7_9BURK</name>
<evidence type="ECO:0000256" key="1">
    <source>
        <dbReference type="SAM" id="MobiDB-lite"/>
    </source>
</evidence>
<dbReference type="AlphaFoldDB" id="A0A3S0Z3L7"/>
<dbReference type="RefSeq" id="WP_126022061.1">
    <property type="nucleotide sequence ID" value="NZ_RXFT01000004.1"/>
</dbReference>
<evidence type="ECO:0000313" key="3">
    <source>
        <dbReference type="Proteomes" id="UP000281118"/>
    </source>
</evidence>
<organism evidence="2 3">
    <name type="scientific">Variovorax guangxiensis</name>
    <dbReference type="NCBI Taxonomy" id="1775474"/>
    <lineage>
        <taxon>Bacteria</taxon>
        <taxon>Pseudomonadati</taxon>
        <taxon>Pseudomonadota</taxon>
        <taxon>Betaproteobacteria</taxon>
        <taxon>Burkholderiales</taxon>
        <taxon>Comamonadaceae</taxon>
        <taxon>Variovorax</taxon>
    </lineage>
</organism>
<keyword evidence="2" id="KW-0808">Transferase</keyword>
<gene>
    <name evidence="2" type="ORF">EJP67_12705</name>
</gene>
<evidence type="ECO:0000313" key="2">
    <source>
        <dbReference type="EMBL" id="RUR67917.1"/>
    </source>
</evidence>
<protein>
    <submittedName>
        <fullName evidence="2">Serine kinase</fullName>
    </submittedName>
</protein>
<comment type="caution">
    <text evidence="2">The sequence shown here is derived from an EMBL/GenBank/DDBJ whole genome shotgun (WGS) entry which is preliminary data.</text>
</comment>
<dbReference type="OrthoDB" id="8851116at2"/>
<reference evidence="2 3" key="1">
    <citation type="submission" date="2018-12" db="EMBL/GenBank/DDBJ databases">
        <title>The genome sequences of Variovorax guangxiensis DSM 27352.</title>
        <authorList>
            <person name="Gao J."/>
            <person name="Sun J."/>
        </authorList>
    </citation>
    <scope>NUCLEOTIDE SEQUENCE [LARGE SCALE GENOMIC DNA]</scope>
    <source>
        <strain evidence="2 3">DSM 27352</strain>
    </source>
</reference>